<evidence type="ECO:0000256" key="1">
    <source>
        <dbReference type="SAM" id="MobiDB-lite"/>
    </source>
</evidence>
<proteinExistence type="predicted"/>
<organism evidence="2 3">
    <name type="scientific">Denitrobacterium detoxificans</name>
    <dbReference type="NCBI Taxonomy" id="79604"/>
    <lineage>
        <taxon>Bacteria</taxon>
        <taxon>Bacillati</taxon>
        <taxon>Actinomycetota</taxon>
        <taxon>Coriobacteriia</taxon>
        <taxon>Eggerthellales</taxon>
        <taxon>Eggerthellaceae</taxon>
        <taxon>Denitrobacterium</taxon>
    </lineage>
</organism>
<keyword evidence="3" id="KW-1185">Reference proteome</keyword>
<dbReference type="InterPro" id="IPR006311">
    <property type="entry name" value="TAT_signal"/>
</dbReference>
<evidence type="ECO:0000313" key="3">
    <source>
        <dbReference type="Proteomes" id="UP000182975"/>
    </source>
</evidence>
<dbReference type="AlphaFoldDB" id="A0A1H8R643"/>
<sequence>MLGKSKNPGNDAMASHPAERILGWNLSRRSLLGAGAILGLAALTHPTEHAFAWSSWTNATSSILKNIGMGDCVHEDLVQISYARVLRNHAKDTTPNSLLNPWAGAIEEDARYAKIAGDIVDIGEGKAFQDSDDLAIRLFRENLAYLRIGSYWNDAAADTLMDFGYSCFYPDYIPVFSGSNHYEGAWDVAQHIRETNERNQSASNMGLDALVQFTMNDRNNFIHGMLSSTANHSQYLKHSEIKTFALQWLGVAYEYARTGEVQATSDVTKAQAEKIFKGFIDTYGQLDEDAHGMSVSLQVGSSEASIKLPHRRLRLRALGMMCHTMEDFWCPAHTCRTYHAGGTIPQYSILAFCNYKLQNGSKPPILGYHIPFDRYAISDMENSTNWREALTRGAGDYKGTETLANVLDDGMSCLSDAHTYFNTLGMNETIACITKLLEYLYQGTAWDDGVRNWVDTEVMPTYFDANGQSYVCDAGRRSLHTPTYITAAIQSMELAYDKAELADNFQEMIKAANSYDAWQRGAHAFYSGKYNTSKSKYVTSGNEGDSIWADSEGENRLIGLVDKINEGFGNLSANKQNYLLAKVGPNGCHDMVDVLNRVRGMLQEFNIDLRGSLRPNNDPVMQKLDETSKFFESGLKGAGKMAAQSDGGPLSIQADDDQDDDSFVTSNMAIEDSLGFDDGSYLIAVRDMDSLETSIMTVPEDTPGIDKLKKGLENLTITYTLQTEFEGDPDYQYVVASIDYSDMEEGVYLVTGTVESVSEDKKSLVLDLNGISDFILDIRDGLTDIPQVGTYVCARYSHGEAGLELVGYDELSAPDKLVKETYPVARIDGSHMWLATNAGDSNADDGYRDYLLIDYGSADVRSIPQEGYEATVYYYDEVYGETTGVDERALATGSKTTASTGLSTQNEEDELTDSANPGYLELGDEYGTLTYGNDTSHVASVIEGTNEKGTPADEDDPDPAPDPSTEDDPGTTDSTPTSSQSGDSGTPAPASTLPNSGDPFSGINVLLSAAAVAGAAMAAYSARRVRNEQGDSEAE</sequence>
<gene>
    <name evidence="2" type="ORF">SAMN02910314_00662</name>
</gene>
<protein>
    <submittedName>
        <fullName evidence="2">Uncharacterized protein</fullName>
    </submittedName>
</protein>
<evidence type="ECO:0000313" key="2">
    <source>
        <dbReference type="EMBL" id="SEO61393.1"/>
    </source>
</evidence>
<feature type="region of interest" description="Disordered" evidence="1">
    <location>
        <begin position="945"/>
        <end position="1002"/>
    </location>
</feature>
<feature type="compositionally biased region" description="Low complexity" evidence="1">
    <location>
        <begin position="971"/>
        <end position="987"/>
    </location>
</feature>
<feature type="compositionally biased region" description="Acidic residues" evidence="1">
    <location>
        <begin position="952"/>
        <end position="970"/>
    </location>
</feature>
<dbReference type="Proteomes" id="UP000182975">
    <property type="component" value="Unassembled WGS sequence"/>
</dbReference>
<dbReference type="EMBL" id="FOEC01000003">
    <property type="protein sequence ID" value="SEO61393.1"/>
    <property type="molecule type" value="Genomic_DNA"/>
</dbReference>
<dbReference type="PROSITE" id="PS51318">
    <property type="entry name" value="TAT"/>
    <property type="match status" value="1"/>
</dbReference>
<feature type="compositionally biased region" description="Polar residues" evidence="1">
    <location>
        <begin position="893"/>
        <end position="905"/>
    </location>
</feature>
<reference evidence="3" key="1">
    <citation type="submission" date="2016-10" db="EMBL/GenBank/DDBJ databases">
        <authorList>
            <person name="Varghese N."/>
        </authorList>
    </citation>
    <scope>NUCLEOTIDE SEQUENCE [LARGE SCALE GENOMIC DNA]</scope>
    <source>
        <strain evidence="3">DSM 21843</strain>
    </source>
</reference>
<accession>A0A1H8R643</accession>
<feature type="region of interest" description="Disordered" evidence="1">
    <location>
        <begin position="891"/>
        <end position="927"/>
    </location>
</feature>
<name>A0A1H8R643_9ACTN</name>